<dbReference type="OrthoDB" id="49268at2"/>
<evidence type="ECO:0000313" key="1">
    <source>
        <dbReference type="EMBL" id="CEP77614.1"/>
    </source>
</evidence>
<proteinExistence type="predicted"/>
<protein>
    <submittedName>
        <fullName evidence="1">Uncharacterized protein</fullName>
    </submittedName>
</protein>
<dbReference type="AlphaFoldDB" id="A0A0C7P0R0"/>
<dbReference type="InterPro" id="IPR037004">
    <property type="entry name" value="Exonuc_VII_ssu_sf"/>
</dbReference>
<name>A0A0C7P0R0_DEFTU</name>
<accession>A0A0C7P0R0</accession>
<evidence type="ECO:0000313" key="2">
    <source>
        <dbReference type="Proteomes" id="UP000032809"/>
    </source>
</evidence>
<keyword evidence="2" id="KW-1185">Reference proteome</keyword>
<reference evidence="2" key="1">
    <citation type="submission" date="2014-11" db="EMBL/GenBank/DDBJ databases">
        <authorList>
            <person name="Wibberg D."/>
        </authorList>
    </citation>
    <scope>NUCLEOTIDE SEQUENCE [LARGE SCALE GENOMIC DNA]</scope>
    <source>
        <strain evidence="2">L3</strain>
    </source>
</reference>
<dbReference type="Proteomes" id="UP000032809">
    <property type="component" value="Chromosome I"/>
</dbReference>
<dbReference type="STRING" id="1006576.DTL3_0283"/>
<dbReference type="KEGG" id="dtn:DTL3_0283"/>
<sequence length="85" mass="10289">MEDIINLTEKDIKELSFKQQLELLERINEYFQNERDDINIEDALEIYKKALEILTYAREKLVTLKEEKSMIDEKYEKIKSQFADL</sequence>
<dbReference type="EMBL" id="LN824141">
    <property type="protein sequence ID" value="CEP77614.1"/>
    <property type="molecule type" value="Genomic_DNA"/>
</dbReference>
<organism evidence="1 2">
    <name type="scientific">Defluviitoga tunisiensis</name>
    <dbReference type="NCBI Taxonomy" id="1006576"/>
    <lineage>
        <taxon>Bacteria</taxon>
        <taxon>Thermotogati</taxon>
        <taxon>Thermotogota</taxon>
        <taxon>Thermotogae</taxon>
        <taxon>Petrotogales</taxon>
        <taxon>Petrotogaceae</taxon>
        <taxon>Defluviitoga</taxon>
    </lineage>
</organism>
<dbReference type="GO" id="GO:0008855">
    <property type="term" value="F:exodeoxyribonuclease VII activity"/>
    <property type="evidence" value="ECO:0007669"/>
    <property type="project" value="InterPro"/>
</dbReference>
<dbReference type="RefSeq" id="WP_045087209.1">
    <property type="nucleotide sequence ID" value="NZ_LN824141.1"/>
</dbReference>
<dbReference type="GO" id="GO:0006308">
    <property type="term" value="P:DNA catabolic process"/>
    <property type="evidence" value="ECO:0007669"/>
    <property type="project" value="InterPro"/>
</dbReference>
<dbReference type="SUPFAM" id="SSF116842">
    <property type="entry name" value="XseB-like"/>
    <property type="match status" value="1"/>
</dbReference>
<dbReference type="GO" id="GO:0009318">
    <property type="term" value="C:exodeoxyribonuclease VII complex"/>
    <property type="evidence" value="ECO:0007669"/>
    <property type="project" value="InterPro"/>
</dbReference>
<gene>
    <name evidence="1" type="ORF">DTL3_0283</name>
</gene>
<dbReference type="HOGENOM" id="CLU_173972_0_0_0"/>